<proteinExistence type="predicted"/>
<comment type="caution">
    <text evidence="1">The sequence shown here is derived from an EMBL/GenBank/DDBJ whole genome shotgun (WGS) entry which is preliminary data.</text>
</comment>
<organism evidence="1 2">
    <name type="scientific">Phlyctema vagabunda</name>
    <dbReference type="NCBI Taxonomy" id="108571"/>
    <lineage>
        <taxon>Eukaryota</taxon>
        <taxon>Fungi</taxon>
        <taxon>Dikarya</taxon>
        <taxon>Ascomycota</taxon>
        <taxon>Pezizomycotina</taxon>
        <taxon>Leotiomycetes</taxon>
        <taxon>Helotiales</taxon>
        <taxon>Dermateaceae</taxon>
        <taxon>Phlyctema</taxon>
    </lineage>
</organism>
<evidence type="ECO:0000313" key="1">
    <source>
        <dbReference type="EMBL" id="KAL3425285.1"/>
    </source>
</evidence>
<evidence type="ECO:0008006" key="3">
    <source>
        <dbReference type="Google" id="ProtNLM"/>
    </source>
</evidence>
<name>A0ABR4PPS7_9HELO</name>
<sequence length="360" mass="41894">MKSEVPTIVKFEQAGLDKPDMRMRFFNTMDFHVHSTILRLHSRYFRNYLDSADRKPAGPDAPFSYELEARMKNEKPGYMNDNWNDTTMHWTLVECDVKTGPTRNARSWRWFERHAALFRMLLCALYSQPFSLNTLPSGMSETEELEFLIQLGDDYQCMPMLSLALNGAINATADLHKIVACEYESSVELLLLAIKVRNPLLYRHSLMVALNPWDSPSIDAVTDVKTLEDPRVRQCIKNARASVDRKLALAQQSLLNAQQSKHMRRMMDQVIEKLYHDQKKIRGRESIPLARFYRLIYDRLESENRMSLGLAYRLEDLLANNLPRRTTNRESVGRGILTNSFLCADIPDEDLPWDVNERDW</sequence>
<reference evidence="1 2" key="1">
    <citation type="submission" date="2024-06" db="EMBL/GenBank/DDBJ databases">
        <title>Complete genome of Phlyctema vagabunda strain 19-DSS-EL-015.</title>
        <authorList>
            <person name="Fiorenzani C."/>
        </authorList>
    </citation>
    <scope>NUCLEOTIDE SEQUENCE [LARGE SCALE GENOMIC DNA]</scope>
    <source>
        <strain evidence="1 2">19-DSS-EL-015</strain>
    </source>
</reference>
<dbReference type="EMBL" id="JBFCZG010000002">
    <property type="protein sequence ID" value="KAL3425285.1"/>
    <property type="molecule type" value="Genomic_DNA"/>
</dbReference>
<keyword evidence="2" id="KW-1185">Reference proteome</keyword>
<gene>
    <name evidence="1" type="ORF">PVAG01_02076</name>
</gene>
<protein>
    <recommendedName>
        <fullName evidence="3">BTB domain-containing protein</fullName>
    </recommendedName>
</protein>
<dbReference type="Proteomes" id="UP001629113">
    <property type="component" value="Unassembled WGS sequence"/>
</dbReference>
<accession>A0ABR4PPS7</accession>
<evidence type="ECO:0000313" key="2">
    <source>
        <dbReference type="Proteomes" id="UP001629113"/>
    </source>
</evidence>